<dbReference type="Proteomes" id="UP001209257">
    <property type="component" value="Unassembled WGS sequence"/>
</dbReference>
<dbReference type="SUPFAM" id="SSF52518">
    <property type="entry name" value="Thiamin diphosphate-binding fold (THDP-binding)"/>
    <property type="match status" value="1"/>
</dbReference>
<feature type="domain" description="Transketolase-like pyrimidine-binding" evidence="4">
    <location>
        <begin position="13"/>
        <end position="188"/>
    </location>
</feature>
<dbReference type="InterPro" id="IPR033248">
    <property type="entry name" value="Transketolase_C"/>
</dbReference>
<keyword evidence="2" id="KW-0560">Oxidoreductase</keyword>
<dbReference type="Gene3D" id="3.40.50.920">
    <property type="match status" value="1"/>
</dbReference>
<dbReference type="SUPFAM" id="SSF52922">
    <property type="entry name" value="TK C-terminal domain-like"/>
    <property type="match status" value="1"/>
</dbReference>
<comment type="cofactor">
    <cofactor evidence="1">
        <name>thiamine diphosphate</name>
        <dbReference type="ChEBI" id="CHEBI:58937"/>
    </cofactor>
</comment>
<dbReference type="Gene3D" id="3.40.50.970">
    <property type="match status" value="1"/>
</dbReference>
<evidence type="ECO:0000313" key="6">
    <source>
        <dbReference type="Proteomes" id="UP001209257"/>
    </source>
</evidence>
<evidence type="ECO:0000256" key="1">
    <source>
        <dbReference type="ARBA" id="ARBA00001964"/>
    </source>
</evidence>
<proteinExistence type="predicted"/>
<dbReference type="RefSeq" id="WP_262994240.1">
    <property type="nucleotide sequence ID" value="NZ_JAOTJC010000008.1"/>
</dbReference>
<dbReference type="Pfam" id="PF02780">
    <property type="entry name" value="Transketolase_C"/>
    <property type="match status" value="1"/>
</dbReference>
<dbReference type="InterPro" id="IPR005475">
    <property type="entry name" value="Transketolase-like_Pyr-bd"/>
</dbReference>
<dbReference type="SMART" id="SM00861">
    <property type="entry name" value="Transket_pyr"/>
    <property type="match status" value="1"/>
</dbReference>
<evidence type="ECO:0000256" key="3">
    <source>
        <dbReference type="ARBA" id="ARBA00023052"/>
    </source>
</evidence>
<dbReference type="InterPro" id="IPR029061">
    <property type="entry name" value="THDP-binding"/>
</dbReference>
<organism evidence="5 6">
    <name type="scientific">Alteromonas salexigens</name>
    <dbReference type="NCBI Taxonomy" id="2982530"/>
    <lineage>
        <taxon>Bacteria</taxon>
        <taxon>Pseudomonadati</taxon>
        <taxon>Pseudomonadota</taxon>
        <taxon>Gammaproteobacteria</taxon>
        <taxon>Alteromonadales</taxon>
        <taxon>Alteromonadaceae</taxon>
        <taxon>Alteromonas/Salinimonas group</taxon>
        <taxon>Alteromonas</taxon>
    </lineage>
</organism>
<accession>A0ABT2VNW5</accession>
<dbReference type="PANTHER" id="PTHR43257">
    <property type="entry name" value="PYRUVATE DEHYDROGENASE E1 COMPONENT BETA SUBUNIT"/>
    <property type="match status" value="1"/>
</dbReference>
<keyword evidence="3" id="KW-0786">Thiamine pyrophosphate</keyword>
<evidence type="ECO:0000256" key="2">
    <source>
        <dbReference type="ARBA" id="ARBA00023002"/>
    </source>
</evidence>
<dbReference type="Pfam" id="PF02779">
    <property type="entry name" value="Transket_pyr"/>
    <property type="match status" value="1"/>
</dbReference>
<reference evidence="6" key="1">
    <citation type="submission" date="2023-07" db="EMBL/GenBank/DDBJ databases">
        <title>Study on multiphase classification of strain Alteromonas salexigens isolated from the Yellow Sea.</title>
        <authorList>
            <person name="Sun L."/>
        </authorList>
    </citation>
    <scope>NUCLEOTIDE SEQUENCE [LARGE SCALE GENOMIC DNA]</scope>
    <source>
        <strain evidence="6">ASW11-19</strain>
    </source>
</reference>
<keyword evidence="6" id="KW-1185">Reference proteome</keyword>
<sequence>MTGTYMPESPNNTTFREQLNLAQHAAMEADKSMLSFGLGISDPKAIFGTTANLAESFGSHRVFDMPTSENAMTGIGIGAAIAGSRVLMTHQRMDFFLLAMDQLVNNAAKWHYMFNGQMKVPLTIRLIVGRGWGQGPTHAQNLQSWFAHVPGLKVVVPSKTDAVASQLYSAIMDDNPVIFIEHRWLHEQQCGSTSVLPLQSPHESVRVHRQGADCTIVANSFMVLEALIAADFLQHRGINVEVVETVSLEQSEWQKIYDSVEKTGRLLVCDSAHGHFSVASEVVSSVTEQCFKALTEAPRRLCLPPYPEPTSYYLTKPFYRNANDIVAAVAEMMGVKVAGGIELDVSTPHDVPGNWFKGPF</sequence>
<dbReference type="InterPro" id="IPR009014">
    <property type="entry name" value="Transketo_C/PFOR_II"/>
</dbReference>
<comment type="caution">
    <text evidence="5">The sequence shown here is derived from an EMBL/GenBank/DDBJ whole genome shotgun (WGS) entry which is preliminary data.</text>
</comment>
<evidence type="ECO:0000313" key="5">
    <source>
        <dbReference type="EMBL" id="MCU7555006.1"/>
    </source>
</evidence>
<dbReference type="EMBL" id="JAOTJC010000008">
    <property type="protein sequence ID" value="MCU7555006.1"/>
    <property type="molecule type" value="Genomic_DNA"/>
</dbReference>
<evidence type="ECO:0000259" key="4">
    <source>
        <dbReference type="SMART" id="SM00861"/>
    </source>
</evidence>
<protein>
    <recommendedName>
        <fullName evidence="4">Transketolase-like pyrimidine-binding domain-containing protein</fullName>
    </recommendedName>
</protein>
<gene>
    <name evidence="5" type="ORF">OCL06_10375</name>
</gene>
<dbReference type="PANTHER" id="PTHR43257:SF2">
    <property type="entry name" value="PYRUVATE DEHYDROGENASE E1 COMPONENT SUBUNIT BETA"/>
    <property type="match status" value="1"/>
</dbReference>
<name>A0ABT2VNW5_9ALTE</name>